<evidence type="ECO:0000256" key="4">
    <source>
        <dbReference type="SAM" id="MobiDB-lite"/>
    </source>
</evidence>
<dbReference type="PROSITE" id="PS50137">
    <property type="entry name" value="DS_RBD"/>
    <property type="match status" value="2"/>
</dbReference>
<evidence type="ECO:0000256" key="3">
    <source>
        <dbReference type="PROSITE-ProRule" id="PRU00266"/>
    </source>
</evidence>
<reference evidence="6 7" key="1">
    <citation type="journal article" date="2017" name="Mol. Plant">
        <title>The Genome of Medicinal Plant Macleaya cordata Provides New Insights into Benzylisoquinoline Alkaloids Metabolism.</title>
        <authorList>
            <person name="Liu X."/>
            <person name="Liu Y."/>
            <person name="Huang P."/>
            <person name="Ma Y."/>
            <person name="Qing Z."/>
            <person name="Tang Q."/>
            <person name="Cao H."/>
            <person name="Cheng P."/>
            <person name="Zheng Y."/>
            <person name="Yuan Z."/>
            <person name="Zhou Y."/>
            <person name="Liu J."/>
            <person name="Tang Z."/>
            <person name="Zhuo Y."/>
            <person name="Zhang Y."/>
            <person name="Yu L."/>
            <person name="Huang J."/>
            <person name="Yang P."/>
            <person name="Peng Q."/>
            <person name="Zhang J."/>
            <person name="Jiang W."/>
            <person name="Zhang Z."/>
            <person name="Lin K."/>
            <person name="Ro D.K."/>
            <person name="Chen X."/>
            <person name="Xiong X."/>
            <person name="Shang Y."/>
            <person name="Huang S."/>
            <person name="Zeng J."/>
        </authorList>
    </citation>
    <scope>NUCLEOTIDE SEQUENCE [LARGE SCALE GENOMIC DNA]</scope>
    <source>
        <strain evidence="7">cv. BLH2017</strain>
        <tissue evidence="6">Root</tissue>
    </source>
</reference>
<dbReference type="InterPro" id="IPR044451">
    <property type="entry name" value="AtDRB-like_DSRM_2"/>
</dbReference>
<dbReference type="Proteomes" id="UP000195402">
    <property type="component" value="Unassembled WGS sequence"/>
</dbReference>
<protein>
    <submittedName>
        <fullName evidence="6">Double-stranded RNA-binding domain</fullName>
    </submittedName>
</protein>
<dbReference type="GO" id="GO:0003725">
    <property type="term" value="F:double-stranded RNA binding"/>
    <property type="evidence" value="ECO:0007669"/>
    <property type="project" value="InterPro"/>
</dbReference>
<feature type="region of interest" description="Disordered" evidence="4">
    <location>
        <begin position="433"/>
        <end position="456"/>
    </location>
</feature>
<gene>
    <name evidence="6" type="ORF">BVC80_1837g244</name>
</gene>
<evidence type="ECO:0000256" key="1">
    <source>
        <dbReference type="ARBA" id="ARBA00022737"/>
    </source>
</evidence>
<feature type="domain" description="DRBM" evidence="5">
    <location>
        <begin position="87"/>
        <end position="155"/>
    </location>
</feature>
<organism evidence="6 7">
    <name type="scientific">Macleaya cordata</name>
    <name type="common">Five-seeded plume-poppy</name>
    <name type="synonym">Bocconia cordata</name>
    <dbReference type="NCBI Taxonomy" id="56857"/>
    <lineage>
        <taxon>Eukaryota</taxon>
        <taxon>Viridiplantae</taxon>
        <taxon>Streptophyta</taxon>
        <taxon>Embryophyta</taxon>
        <taxon>Tracheophyta</taxon>
        <taxon>Spermatophyta</taxon>
        <taxon>Magnoliopsida</taxon>
        <taxon>Ranunculales</taxon>
        <taxon>Papaveraceae</taxon>
        <taxon>Papaveroideae</taxon>
        <taxon>Macleaya</taxon>
    </lineage>
</organism>
<dbReference type="PANTHER" id="PTHR46031">
    <property type="match status" value="1"/>
</dbReference>
<dbReference type="PANTHER" id="PTHR46031:SF26">
    <property type="entry name" value="DOUBLE-STRANDED RNA-BINDING PROTEIN 2"/>
    <property type="match status" value="1"/>
</dbReference>
<dbReference type="InterPro" id="IPR044450">
    <property type="entry name" value="AtDRB-like_DSRM_1"/>
</dbReference>
<dbReference type="CDD" id="cd19907">
    <property type="entry name" value="DSRM_AtDRB-like_rpt1"/>
    <property type="match status" value="1"/>
</dbReference>
<dbReference type="OrthoDB" id="5988181at2759"/>
<comment type="caution">
    <text evidence="6">The sequence shown here is derived from an EMBL/GenBank/DDBJ whole genome shotgun (WGS) entry which is preliminary data.</text>
</comment>
<dbReference type="SUPFAM" id="SSF54768">
    <property type="entry name" value="dsRNA-binding domain-like"/>
    <property type="match status" value="2"/>
</dbReference>
<dbReference type="InterPro" id="IPR014720">
    <property type="entry name" value="dsRBD_dom"/>
</dbReference>
<dbReference type="CDD" id="cd19908">
    <property type="entry name" value="DSRM_AtDRB-like_rpt2"/>
    <property type="match status" value="1"/>
</dbReference>
<name>A0A200R3X4_MACCD</name>
<accession>A0A200R3X4</accession>
<evidence type="ECO:0000259" key="5">
    <source>
        <dbReference type="PROSITE" id="PS50137"/>
    </source>
</evidence>
<feature type="region of interest" description="Disordered" evidence="4">
    <location>
        <begin position="270"/>
        <end position="297"/>
    </location>
</feature>
<evidence type="ECO:0000313" key="7">
    <source>
        <dbReference type="Proteomes" id="UP000195402"/>
    </source>
</evidence>
<feature type="domain" description="DRBM" evidence="5">
    <location>
        <begin position="1"/>
        <end position="70"/>
    </location>
</feature>
<dbReference type="FunCoup" id="A0A200R3X4">
    <property type="interactions" value="31"/>
</dbReference>
<feature type="region of interest" description="Disordered" evidence="4">
    <location>
        <begin position="154"/>
        <end position="223"/>
    </location>
</feature>
<dbReference type="Pfam" id="PF00035">
    <property type="entry name" value="dsrm"/>
    <property type="match status" value="2"/>
</dbReference>
<keyword evidence="7" id="KW-1185">Reference proteome</keyword>
<sequence>MYKNQLQELAQRSCFNLPSYACIREGPDHAPRFRASVNFNGEIFEGPSYCTTLRQAEHAAAEVALNTLSTRGPSRSLTARVIDETGVYKNLLQETAHRAGLHLPVYTTVRSGPGHVPVFTCTVELAGMNFSGEPAKTKKQAEKNAALAAWSTLKQMPNLGSSSQTSKETESNEEQEQVVVARVLSKFSPKDETKPGKQRNLNQARKRMVPGYRDNNNRCGSSQNSLLYPQWRSMGLLSDFYPVSGQNQNQQQSRILGPLTPLPHPTILRPNSSREKENPSHFSSNRSIPVQVRSKSQVKIQEIPAPIEEHQKDEEEWLTGKAFVSEKSIAKDAKEGNSSTGLRPKPTYQMPPFPLLTKNPMPDQNITQQNQIRKKAYGPPHPSIAPAFTRCMAHTAFSLPRSINTVGFYTHNMAPAVHVRSVVPVCAAPPMRSPTSNLLPKPSQVKEASPPSVSASVSIHTEQEVAAASLKLNNLQL</sequence>
<dbReference type="EMBL" id="MVGT01000438">
    <property type="protein sequence ID" value="OVA17427.1"/>
    <property type="molecule type" value="Genomic_DNA"/>
</dbReference>
<dbReference type="Gene3D" id="3.30.160.20">
    <property type="match status" value="2"/>
</dbReference>
<evidence type="ECO:0000256" key="2">
    <source>
        <dbReference type="ARBA" id="ARBA00022884"/>
    </source>
</evidence>
<dbReference type="SMART" id="SM00358">
    <property type="entry name" value="DSRM"/>
    <property type="match status" value="2"/>
</dbReference>
<feature type="compositionally biased region" description="Polar residues" evidence="4">
    <location>
        <begin position="280"/>
        <end position="297"/>
    </location>
</feature>
<dbReference type="AlphaFoldDB" id="A0A200R3X4"/>
<dbReference type="InParanoid" id="A0A200R3X4"/>
<proteinExistence type="predicted"/>
<dbReference type="OMA" id="YACFREG"/>
<keyword evidence="2 3" id="KW-0694">RNA-binding</keyword>
<evidence type="ECO:0000313" key="6">
    <source>
        <dbReference type="EMBL" id="OVA17427.1"/>
    </source>
</evidence>
<feature type="compositionally biased region" description="Polar residues" evidence="4">
    <location>
        <begin position="154"/>
        <end position="166"/>
    </location>
</feature>
<keyword evidence="1" id="KW-0677">Repeat</keyword>
<dbReference type="FunFam" id="3.30.160.20:FF:000036">
    <property type="entry name" value="Double-stranded RNA-binding protein 2"/>
    <property type="match status" value="2"/>
</dbReference>